<keyword evidence="2" id="KW-1185">Reference proteome</keyword>
<evidence type="ECO:0000313" key="1">
    <source>
        <dbReference type="EMBL" id="QXQ13312.1"/>
    </source>
</evidence>
<dbReference type="RefSeq" id="WP_066472348.1">
    <property type="nucleotide sequence ID" value="NZ_CBCRUZ010000016.1"/>
</dbReference>
<dbReference type="Gene3D" id="2.30.110.10">
    <property type="entry name" value="Electron Transport, Fmn-binding Protein, Chain A"/>
    <property type="match status" value="1"/>
</dbReference>
<evidence type="ECO:0008006" key="3">
    <source>
        <dbReference type="Google" id="ProtNLM"/>
    </source>
</evidence>
<proteinExistence type="predicted"/>
<gene>
    <name evidence="1" type="ORF">KV203_15785</name>
</gene>
<protein>
    <recommendedName>
        <fullName evidence="3">DUF385 domain-containing protein</fullName>
    </recommendedName>
</protein>
<dbReference type="Proteomes" id="UP000887023">
    <property type="component" value="Chromosome"/>
</dbReference>
<sequence length="115" mass="12712">MASFFRSPVVRVANRIMTATRDIPVVGGLIRRNLVVIRYHGRRSGTTYETPVNFRRSGDRIVIGVMAADSKQWWRNFTGDGGPITLLDLDGRDRTGHAVATRGDGGVRVTVQLDS</sequence>
<organism evidence="1 2">
    <name type="scientific">Skermania pinensis</name>
    <dbReference type="NCBI Taxonomy" id="39122"/>
    <lineage>
        <taxon>Bacteria</taxon>
        <taxon>Bacillati</taxon>
        <taxon>Actinomycetota</taxon>
        <taxon>Actinomycetes</taxon>
        <taxon>Mycobacteriales</taxon>
        <taxon>Gordoniaceae</taxon>
        <taxon>Skermania</taxon>
    </lineage>
</organism>
<evidence type="ECO:0000313" key="2">
    <source>
        <dbReference type="Proteomes" id="UP000887023"/>
    </source>
</evidence>
<dbReference type="EMBL" id="CP079105">
    <property type="protein sequence ID" value="QXQ13312.1"/>
    <property type="molecule type" value="Genomic_DNA"/>
</dbReference>
<reference evidence="1" key="1">
    <citation type="submission" date="2021-07" db="EMBL/GenBank/DDBJ databases">
        <title>Candidatus Kaistella beijingensis sp. nov. isolated from a municipal wastewater treatment plant is involved in sludge foaming.</title>
        <authorList>
            <person name="Song Y."/>
            <person name="Liu S.-J."/>
        </authorList>
    </citation>
    <scope>NUCLEOTIDE SEQUENCE</scope>
    <source>
        <strain evidence="1">DSM 43998</strain>
    </source>
</reference>
<accession>A0ABX8S664</accession>
<name>A0ABX8S664_9ACTN</name>
<dbReference type="InterPro" id="IPR012349">
    <property type="entry name" value="Split_barrel_FMN-bd"/>
</dbReference>